<keyword evidence="1" id="KW-0472">Membrane</keyword>
<feature type="transmembrane region" description="Helical" evidence="1">
    <location>
        <begin position="91"/>
        <end position="116"/>
    </location>
</feature>
<feature type="transmembrane region" description="Helical" evidence="1">
    <location>
        <begin position="219"/>
        <end position="238"/>
    </location>
</feature>
<name>A0A7G9WEV3_9FIRM</name>
<evidence type="ECO:0000313" key="3">
    <source>
        <dbReference type="Proteomes" id="UP000516046"/>
    </source>
</evidence>
<dbReference type="KEGG" id="caml:H6X83_09675"/>
<feature type="transmembrane region" description="Helical" evidence="1">
    <location>
        <begin position="151"/>
        <end position="174"/>
    </location>
</feature>
<feature type="transmembrane region" description="Helical" evidence="1">
    <location>
        <begin position="21"/>
        <end position="39"/>
    </location>
</feature>
<accession>A0A7G9WEV3</accession>
<keyword evidence="1" id="KW-1133">Transmembrane helix</keyword>
<reference evidence="2 3" key="1">
    <citation type="submission" date="2020-08" db="EMBL/GenBank/DDBJ databases">
        <authorList>
            <person name="Ren C."/>
            <person name="Gu Y."/>
            <person name="Xu Y."/>
        </authorList>
    </citation>
    <scope>NUCLEOTIDE SEQUENCE [LARGE SCALE GENOMIC DNA]</scope>
    <source>
        <strain evidence="2 3">LBM18003</strain>
    </source>
</reference>
<feature type="transmembrane region" description="Helical" evidence="1">
    <location>
        <begin position="51"/>
        <end position="70"/>
    </location>
</feature>
<protein>
    <submittedName>
        <fullName evidence="2">Uncharacterized protein</fullName>
    </submittedName>
</protein>
<evidence type="ECO:0000313" key="2">
    <source>
        <dbReference type="EMBL" id="QNO17215.1"/>
    </source>
</evidence>
<proteinExistence type="predicted"/>
<dbReference type="Proteomes" id="UP000516046">
    <property type="component" value="Chromosome"/>
</dbReference>
<dbReference type="RefSeq" id="WP_212506283.1">
    <property type="nucleotide sequence ID" value="NZ_CP060696.1"/>
</dbReference>
<evidence type="ECO:0000256" key="1">
    <source>
        <dbReference type="SAM" id="Phobius"/>
    </source>
</evidence>
<keyword evidence="3" id="KW-1185">Reference proteome</keyword>
<keyword evidence="1" id="KW-0812">Transmembrane</keyword>
<dbReference type="EMBL" id="CP060696">
    <property type="protein sequence ID" value="QNO17215.1"/>
    <property type="molecule type" value="Genomic_DNA"/>
</dbReference>
<feature type="transmembrane region" description="Helical" evidence="1">
    <location>
        <begin position="181"/>
        <end position="199"/>
    </location>
</feature>
<gene>
    <name evidence="2" type="ORF">H6X83_09675</name>
</gene>
<organism evidence="2 3">
    <name type="scientific">Caproicibacterium amylolyticum</name>
    <dbReference type="NCBI Taxonomy" id="2766537"/>
    <lineage>
        <taxon>Bacteria</taxon>
        <taxon>Bacillati</taxon>
        <taxon>Bacillota</taxon>
        <taxon>Clostridia</taxon>
        <taxon>Eubacteriales</taxon>
        <taxon>Oscillospiraceae</taxon>
        <taxon>Caproicibacterium</taxon>
    </lineage>
</organism>
<sequence length="249" mass="28043">MKMNLKPAFRYQFAEFIKSAAIFYAAMIAIIIFVLIHVINFSTDEKDVGSFSGLGITSAIFMFVLSVAVIRSQIRLSLQFGVSRRTAFVNHLLCCGLLSVILAAAGEILQIVTVALEINHSNFMFSDMYQLIYMKTNNATILTLPQHLNSALMNLCIYLGFTMFGTFFSLLFWLLSRTWKIIAVILMVVLTNLVPFQLNHAGISFMPFINWLNSSPYCLMLFFVLFAAVFTVISWLLLRRTNVKGPTAG</sequence>
<dbReference type="AlphaFoldDB" id="A0A7G9WEV3"/>